<dbReference type="OrthoDB" id="9806903at2"/>
<dbReference type="CDD" id="cd19481">
    <property type="entry name" value="RecA-like_protease"/>
    <property type="match status" value="1"/>
</dbReference>
<dbReference type="PANTHER" id="PTHR46411:SF3">
    <property type="entry name" value="AAA+ ATPASE DOMAIN-CONTAINING PROTEIN"/>
    <property type="match status" value="1"/>
</dbReference>
<dbReference type="Pfam" id="PF00004">
    <property type="entry name" value="AAA"/>
    <property type="match status" value="1"/>
</dbReference>
<dbReference type="InterPro" id="IPR003593">
    <property type="entry name" value="AAA+_ATPase"/>
</dbReference>
<dbReference type="InterPro" id="IPR003959">
    <property type="entry name" value="ATPase_AAA_core"/>
</dbReference>
<proteinExistence type="predicted"/>
<gene>
    <name evidence="2" type="ORF">H1P_2450003</name>
</gene>
<dbReference type="Pfam" id="PF22977">
    <property type="entry name" value="WHD"/>
    <property type="match status" value="1"/>
</dbReference>
<dbReference type="RefSeq" id="WP_144872530.1">
    <property type="nucleotide sequence ID" value="NZ_LR213988.1"/>
</dbReference>
<protein>
    <submittedName>
        <fullName evidence="2">ATPase central domain-containing protein</fullName>
    </submittedName>
</protein>
<evidence type="ECO:0000313" key="2">
    <source>
        <dbReference type="EMBL" id="VEP14157.1"/>
    </source>
</evidence>
<dbReference type="InterPro" id="IPR027417">
    <property type="entry name" value="P-loop_NTPase"/>
</dbReference>
<keyword evidence="3" id="KW-1185">Reference proteome</keyword>
<reference evidence="2 3" key="1">
    <citation type="submission" date="2019-01" db="EMBL/GenBank/DDBJ databases">
        <authorList>
            <person name="Brito A."/>
        </authorList>
    </citation>
    <scope>NUCLEOTIDE SEQUENCE [LARGE SCALE GENOMIC DNA]</scope>
    <source>
        <strain evidence="2">1</strain>
    </source>
</reference>
<dbReference type="SUPFAM" id="SSF52540">
    <property type="entry name" value="P-loop containing nucleoside triphosphate hydrolases"/>
    <property type="match status" value="1"/>
</dbReference>
<dbReference type="Gene3D" id="3.40.50.300">
    <property type="entry name" value="P-loop containing nucleotide triphosphate hydrolases"/>
    <property type="match status" value="1"/>
</dbReference>
<dbReference type="PANTHER" id="PTHR46411">
    <property type="entry name" value="FAMILY ATPASE, PUTATIVE-RELATED"/>
    <property type="match status" value="1"/>
</dbReference>
<accession>A0A563VRZ6</accession>
<dbReference type="InterPro" id="IPR054472">
    <property type="entry name" value="WHD"/>
</dbReference>
<evidence type="ECO:0000313" key="3">
    <source>
        <dbReference type="Proteomes" id="UP000320055"/>
    </source>
</evidence>
<dbReference type="GO" id="GO:0005524">
    <property type="term" value="F:ATP binding"/>
    <property type="evidence" value="ECO:0007669"/>
    <property type="project" value="InterPro"/>
</dbReference>
<dbReference type="EMBL" id="CAACVJ010000163">
    <property type="protein sequence ID" value="VEP14157.1"/>
    <property type="molecule type" value="Genomic_DNA"/>
</dbReference>
<name>A0A563VRZ6_9CYAN</name>
<evidence type="ECO:0000259" key="1">
    <source>
        <dbReference type="SMART" id="SM00382"/>
    </source>
</evidence>
<organism evidence="2 3">
    <name type="scientific">Hyella patelloides LEGE 07179</name>
    <dbReference type="NCBI Taxonomy" id="945734"/>
    <lineage>
        <taxon>Bacteria</taxon>
        <taxon>Bacillati</taxon>
        <taxon>Cyanobacteriota</taxon>
        <taxon>Cyanophyceae</taxon>
        <taxon>Pleurocapsales</taxon>
        <taxon>Hyellaceae</taxon>
        <taxon>Hyella</taxon>
    </lineage>
</organism>
<dbReference type="SMART" id="SM00382">
    <property type="entry name" value="AAA"/>
    <property type="match status" value="1"/>
</dbReference>
<dbReference type="Proteomes" id="UP000320055">
    <property type="component" value="Unassembled WGS sequence"/>
</dbReference>
<feature type="domain" description="AAA+ ATPase" evidence="1">
    <location>
        <begin position="460"/>
        <end position="592"/>
    </location>
</feature>
<sequence>MNPELKTYKTWREDNQKYLDSALNQLRNTLESYIARRQDGAVASANPPIDLGKIAQNMSAPPALLQLCQFFNLSEFECDILLLCAGIEFYPSFAALCAKAQGNANKNYPTFNLALNTLSKAHWSAVTRDGPLRYWNLIELEEENFSTHSLLRIDERILHYLLGVEASDQYLSNVIALPASSKKLVPSHQNLVKQITTLLKLELKTKVPIIQLCGSEMDDKQAIAVAVCNQFNIQVSFISAEYLPFTIKELQNFRRRWERESILEGKVLLLDCDRTERLEPLQMLTLTQFIEEIKGPVIITSRSPLQGLRRQIIRFDVTKPNLQEQLTIWENALMELKPHLDRRGNILSDQKETFGQHLQELSAQFNLSTSSIDRACTAAAGQIVEQPSTSIERILWESCRVQARPNLDELADRVESKSSWQDLVLPPQQEQTLHEIAAHVSNRAMVYNNWGFGGKHQRGLGITALFSGPSGTGKTLAADVLARELHLDLYKIELSSVVSKYIGETEKNLERIFDAAESGGVILLFDEADSIFGKRSDVKDSKDSHANTQVSYLLQRMEAYSGLAILTTNFPNNMDSAFLRRLRFVVPFPFPSAIQRSEIWRRVFPTDTPIKDLKFDKLAQLNVAGGNIRIIALNAAFLAADAKEPVQMKHILHATQTEYTKLEKSLTGVEIAGWI</sequence>
<dbReference type="AlphaFoldDB" id="A0A563VRZ6"/>
<dbReference type="GO" id="GO:0016887">
    <property type="term" value="F:ATP hydrolysis activity"/>
    <property type="evidence" value="ECO:0007669"/>
    <property type="project" value="InterPro"/>
</dbReference>